<feature type="transmembrane region" description="Helical" evidence="1">
    <location>
        <begin position="6"/>
        <end position="24"/>
    </location>
</feature>
<keyword evidence="2" id="KW-1185">Reference proteome</keyword>
<sequence length="118" mass="13376">MFFDEVLFGVLFILKITILYRAMVYSANRLIALSNQLKSLRFGVKFFRHASKLTTMGEILPTEAESATISENLNSVLTRIKNASTEAEKGPYYRGRQPTLVAVSKTKHSRLVKFVFVV</sequence>
<proteinExistence type="predicted"/>
<evidence type="ECO:0000256" key="1">
    <source>
        <dbReference type="SAM" id="Phobius"/>
    </source>
</evidence>
<keyword evidence="1" id="KW-1133">Transmembrane helix</keyword>
<reference evidence="3" key="1">
    <citation type="submission" date="2017-02" db="UniProtKB">
        <authorList>
            <consortium name="WormBaseParasite"/>
        </authorList>
    </citation>
    <scope>IDENTIFICATION</scope>
</reference>
<accession>A0A0N5AXS9</accession>
<evidence type="ECO:0000313" key="3">
    <source>
        <dbReference type="WBParaSite" id="SMUV_0000976001-mRNA-1"/>
    </source>
</evidence>
<keyword evidence="1" id="KW-0472">Membrane</keyword>
<organism evidence="2 3">
    <name type="scientific">Syphacia muris</name>
    <dbReference type="NCBI Taxonomy" id="451379"/>
    <lineage>
        <taxon>Eukaryota</taxon>
        <taxon>Metazoa</taxon>
        <taxon>Ecdysozoa</taxon>
        <taxon>Nematoda</taxon>
        <taxon>Chromadorea</taxon>
        <taxon>Rhabditida</taxon>
        <taxon>Spirurina</taxon>
        <taxon>Oxyuridomorpha</taxon>
        <taxon>Oxyuroidea</taxon>
        <taxon>Oxyuridae</taxon>
        <taxon>Syphacia</taxon>
    </lineage>
</organism>
<protein>
    <submittedName>
        <fullName evidence="3">Transposase</fullName>
    </submittedName>
</protein>
<evidence type="ECO:0000313" key="2">
    <source>
        <dbReference type="Proteomes" id="UP000046393"/>
    </source>
</evidence>
<keyword evidence="1" id="KW-0812">Transmembrane</keyword>
<dbReference type="AlphaFoldDB" id="A0A0N5AXS9"/>
<dbReference type="Gene3D" id="3.20.20.10">
    <property type="entry name" value="Alanine racemase"/>
    <property type="match status" value="1"/>
</dbReference>
<dbReference type="InterPro" id="IPR029066">
    <property type="entry name" value="PLP-binding_barrel"/>
</dbReference>
<dbReference type="Proteomes" id="UP000046393">
    <property type="component" value="Unplaced"/>
</dbReference>
<name>A0A0N5AXS9_9BILA</name>
<dbReference type="WBParaSite" id="SMUV_0000976001-mRNA-1">
    <property type="protein sequence ID" value="SMUV_0000976001-mRNA-1"/>
    <property type="gene ID" value="SMUV_0000976001"/>
</dbReference>